<evidence type="ECO:0000313" key="3">
    <source>
        <dbReference type="EMBL" id="OXA52081.1"/>
    </source>
</evidence>
<dbReference type="InterPro" id="IPR000210">
    <property type="entry name" value="BTB/POZ_dom"/>
</dbReference>
<sequence>MQPSQQPSSHLDVARCNSRNEGLEERMAGDEISILDVVTRPATPSGTATSSLMDNLKPKKETVMSHKTKVTQDIFLNFLKTDSTNKVEGDFDLLATDYTNKLKPLGRIMYEWEWDITKFDKAFPLMRNAANFGKTKTLMSEKLIAGKEIGRKSEWNFVLSETNGSLSWHILLSKIIKKGMQNLHTAFSVKIVDKNGMQLLQDNRRFCDFGEHFRFGWNDFIDLENLYAQRGSFLVDNTLRIRVLFEMYADATQRDLESVKQDKDDFAKIVTHDLNRLRTATGTADVHLECEGKVFPVHKLILSARSEVFAKMFEATFPSPSSSRTKRSATAGGDNPPEYEQMVATVAIPDVEAKILEILLEYVYSGNVKPLNNPELLTGVIRAADKYELADLKSYCFNALMNFLNEDNIGQLAVLAHRHQADKNVRMNINGYSLRRLAELMKKKSFRDALKMEPDAFFPDDECM</sequence>
<dbReference type="Gene3D" id="2.60.210.10">
    <property type="entry name" value="Apoptosis, Tumor Necrosis Factor Receptor Associated Protein 2, Chain A"/>
    <property type="match status" value="1"/>
</dbReference>
<dbReference type="GO" id="GO:0030163">
    <property type="term" value="P:protein catabolic process"/>
    <property type="evidence" value="ECO:0007669"/>
    <property type="project" value="UniProtKB-ARBA"/>
</dbReference>
<name>A0A226E5D4_FOLCA</name>
<keyword evidence="4" id="KW-1185">Reference proteome</keyword>
<dbReference type="Gene3D" id="3.30.710.10">
    <property type="entry name" value="Potassium Channel Kv1.1, Chain A"/>
    <property type="match status" value="1"/>
</dbReference>
<gene>
    <name evidence="3" type="ORF">Fcan01_12914</name>
</gene>
<protein>
    <submittedName>
        <fullName evidence="3">Protein roadkill</fullName>
    </submittedName>
</protein>
<evidence type="ECO:0000259" key="2">
    <source>
        <dbReference type="PROSITE" id="PS50097"/>
    </source>
</evidence>
<dbReference type="InterPro" id="IPR002083">
    <property type="entry name" value="MATH/TRAF_dom"/>
</dbReference>
<evidence type="ECO:0000256" key="1">
    <source>
        <dbReference type="SAM" id="MobiDB-lite"/>
    </source>
</evidence>
<dbReference type="InterPro" id="IPR008974">
    <property type="entry name" value="TRAF-like"/>
</dbReference>
<dbReference type="SUPFAM" id="SSF54695">
    <property type="entry name" value="POZ domain"/>
    <property type="match status" value="1"/>
</dbReference>
<dbReference type="PANTHER" id="PTHR24413">
    <property type="entry name" value="SPECKLE-TYPE POZ PROTEIN"/>
    <property type="match status" value="1"/>
</dbReference>
<dbReference type="EMBL" id="LNIX01000007">
    <property type="protein sequence ID" value="OXA52081.1"/>
    <property type="molecule type" value="Genomic_DNA"/>
</dbReference>
<feature type="region of interest" description="Disordered" evidence="1">
    <location>
        <begin position="317"/>
        <end position="337"/>
    </location>
</feature>
<dbReference type="Proteomes" id="UP000198287">
    <property type="component" value="Unassembled WGS sequence"/>
</dbReference>
<dbReference type="InterPro" id="IPR011333">
    <property type="entry name" value="SKP1/BTB/POZ_sf"/>
</dbReference>
<dbReference type="CDD" id="cd18186">
    <property type="entry name" value="BTB_POZ_ZBTB_KLHL-like"/>
    <property type="match status" value="1"/>
</dbReference>
<dbReference type="OMA" id="WHILLSK"/>
<dbReference type="AlphaFoldDB" id="A0A226E5D4"/>
<comment type="caution">
    <text evidence="3">The sequence shown here is derived from an EMBL/GenBank/DDBJ whole genome shotgun (WGS) entry which is preliminary data.</text>
</comment>
<dbReference type="SUPFAM" id="SSF49599">
    <property type="entry name" value="TRAF domain-like"/>
    <property type="match status" value="1"/>
</dbReference>
<feature type="domain" description="BTB" evidence="2">
    <location>
        <begin position="284"/>
        <end position="372"/>
    </location>
</feature>
<dbReference type="OrthoDB" id="6359816at2759"/>
<dbReference type="Pfam" id="PF00917">
    <property type="entry name" value="MATH"/>
    <property type="match status" value="1"/>
</dbReference>
<organism evidence="3 4">
    <name type="scientific">Folsomia candida</name>
    <name type="common">Springtail</name>
    <dbReference type="NCBI Taxonomy" id="158441"/>
    <lineage>
        <taxon>Eukaryota</taxon>
        <taxon>Metazoa</taxon>
        <taxon>Ecdysozoa</taxon>
        <taxon>Arthropoda</taxon>
        <taxon>Hexapoda</taxon>
        <taxon>Collembola</taxon>
        <taxon>Entomobryomorpha</taxon>
        <taxon>Isotomoidea</taxon>
        <taxon>Isotomidae</taxon>
        <taxon>Proisotominae</taxon>
        <taxon>Folsomia</taxon>
    </lineage>
</organism>
<dbReference type="PROSITE" id="PS50097">
    <property type="entry name" value="BTB"/>
    <property type="match status" value="1"/>
</dbReference>
<dbReference type="STRING" id="158441.A0A226E5D4"/>
<evidence type="ECO:0000313" key="4">
    <source>
        <dbReference type="Proteomes" id="UP000198287"/>
    </source>
</evidence>
<dbReference type="SMART" id="SM00225">
    <property type="entry name" value="BTB"/>
    <property type="match status" value="1"/>
</dbReference>
<proteinExistence type="predicted"/>
<accession>A0A226E5D4</accession>
<dbReference type="Pfam" id="PF00651">
    <property type="entry name" value="BTB"/>
    <property type="match status" value="1"/>
</dbReference>
<dbReference type="CDD" id="cd00121">
    <property type="entry name" value="MATH"/>
    <property type="match status" value="1"/>
</dbReference>
<reference evidence="3 4" key="1">
    <citation type="submission" date="2015-12" db="EMBL/GenBank/DDBJ databases">
        <title>The genome of Folsomia candida.</title>
        <authorList>
            <person name="Faddeeva A."/>
            <person name="Derks M.F."/>
            <person name="Anvar Y."/>
            <person name="Smit S."/>
            <person name="Van Straalen N."/>
            <person name="Roelofs D."/>
        </authorList>
    </citation>
    <scope>NUCLEOTIDE SEQUENCE [LARGE SCALE GENOMIC DNA]</scope>
    <source>
        <strain evidence="3 4">VU population</strain>
        <tissue evidence="3">Whole body</tissue>
    </source>
</reference>